<name>A0A3D4VBQ3_9BACT</name>
<sequence length="336" mass="37659">MAGMPPPDDFQPSLFEEPLDRHEQFMQEAARLAAALPATLRFGTSSWTYPGWSGMVYRRSYPKTGATAPMLAEYARCPLFRTVGVDSFFYRPPTPEVLEEYRHALPAGFPLVMKVWDQITSYALNSPRHHMLRQLGVTPLQPSDRNPDWLNPTLCVDAVIGPALEYLGEHAGVFLFEFEAIPRSAHLTVAGFAEHLDRFFGALPKGPRYAVEIRTPQHLAPPYFAALRAHQVAHVFNAWTHMPTIGAQLLHDDALTTDFTIARALLRPGRTFNDAVEAFAPYDRIQDAFPEGHDDILTLIDRALAHAATIFVIANNRFEGSSPLTIANLARRFLLR</sequence>
<accession>A0A3D4VBQ3</accession>
<dbReference type="PANTHER" id="PTHR30348:SF4">
    <property type="entry name" value="DUF72 DOMAIN-CONTAINING PROTEIN"/>
    <property type="match status" value="1"/>
</dbReference>
<evidence type="ECO:0000313" key="2">
    <source>
        <dbReference type="Proteomes" id="UP000264071"/>
    </source>
</evidence>
<dbReference type="InterPro" id="IPR036520">
    <property type="entry name" value="UPF0759_sf"/>
</dbReference>
<dbReference type="Proteomes" id="UP000264071">
    <property type="component" value="Unassembled WGS sequence"/>
</dbReference>
<reference evidence="1 2" key="1">
    <citation type="journal article" date="2018" name="Nat. Biotechnol.">
        <title>A standardized bacterial taxonomy based on genome phylogeny substantially revises the tree of life.</title>
        <authorList>
            <person name="Parks D.H."/>
            <person name="Chuvochina M."/>
            <person name="Waite D.W."/>
            <person name="Rinke C."/>
            <person name="Skarshewski A."/>
            <person name="Chaumeil P.A."/>
            <person name="Hugenholtz P."/>
        </authorList>
    </citation>
    <scope>NUCLEOTIDE SEQUENCE [LARGE SCALE GENOMIC DNA]</scope>
    <source>
        <strain evidence="1">UBA8844</strain>
    </source>
</reference>
<proteinExistence type="predicted"/>
<protein>
    <submittedName>
        <fullName evidence="1">DUF72 domain-containing protein</fullName>
    </submittedName>
</protein>
<dbReference type="SUPFAM" id="SSF117396">
    <property type="entry name" value="TM1631-like"/>
    <property type="match status" value="1"/>
</dbReference>
<dbReference type="Gene3D" id="3.20.20.410">
    <property type="entry name" value="Protein of unknown function UPF0759"/>
    <property type="match status" value="1"/>
</dbReference>
<dbReference type="Pfam" id="PF01904">
    <property type="entry name" value="DUF72"/>
    <property type="match status" value="1"/>
</dbReference>
<comment type="caution">
    <text evidence="1">The sequence shown here is derived from an EMBL/GenBank/DDBJ whole genome shotgun (WGS) entry which is preliminary data.</text>
</comment>
<dbReference type="EMBL" id="DPIY01000011">
    <property type="protein sequence ID" value="HCT58551.1"/>
    <property type="molecule type" value="Genomic_DNA"/>
</dbReference>
<dbReference type="InterPro" id="IPR002763">
    <property type="entry name" value="DUF72"/>
</dbReference>
<dbReference type="OMA" id="HARMPDP"/>
<dbReference type="PANTHER" id="PTHR30348">
    <property type="entry name" value="UNCHARACTERIZED PROTEIN YECE"/>
    <property type="match status" value="1"/>
</dbReference>
<organism evidence="1 2">
    <name type="scientific">Gemmatimonas aurantiaca</name>
    <dbReference type="NCBI Taxonomy" id="173480"/>
    <lineage>
        <taxon>Bacteria</taxon>
        <taxon>Pseudomonadati</taxon>
        <taxon>Gemmatimonadota</taxon>
        <taxon>Gemmatimonadia</taxon>
        <taxon>Gemmatimonadales</taxon>
        <taxon>Gemmatimonadaceae</taxon>
        <taxon>Gemmatimonas</taxon>
    </lineage>
</organism>
<evidence type="ECO:0000313" key="1">
    <source>
        <dbReference type="EMBL" id="HCT58551.1"/>
    </source>
</evidence>
<dbReference type="AlphaFoldDB" id="A0A3D4VBQ3"/>
<gene>
    <name evidence="1" type="ORF">DGD08_15205</name>
</gene>